<dbReference type="Pfam" id="PF00188">
    <property type="entry name" value="CAP"/>
    <property type="match status" value="1"/>
</dbReference>
<reference evidence="2" key="1">
    <citation type="submission" date="2021-01" db="UniProtKB">
        <authorList>
            <consortium name="EnsemblMetazoa"/>
        </authorList>
    </citation>
    <scope>IDENTIFICATION</scope>
</reference>
<dbReference type="InterPro" id="IPR035940">
    <property type="entry name" value="CAP_sf"/>
</dbReference>
<dbReference type="EnsemblMetazoa" id="CLYHEMT010769.1">
    <property type="protein sequence ID" value="CLYHEMP010769.1"/>
    <property type="gene ID" value="CLYHEMG010769"/>
</dbReference>
<accession>A0A7M5VGF9</accession>
<dbReference type="InterPro" id="IPR014044">
    <property type="entry name" value="CAP_dom"/>
</dbReference>
<protein>
    <recommendedName>
        <fullName evidence="1">SCP domain-containing protein</fullName>
    </recommendedName>
</protein>
<sequence length="116" mass="12909">MCAIEQNKYAGVNLKFHPKMAHYAQLYAEYMVKNGLTNKHDCLKRYNFPGLSTMVGNLNAFFEGKDFGEALKSSVKAWYDSGSNMKSGMTDNQYVGCGVASNGKITRVVSWYGKGK</sequence>
<feature type="domain" description="SCP" evidence="1">
    <location>
        <begin position="14"/>
        <end position="107"/>
    </location>
</feature>
<name>A0A7M5VGF9_9CNID</name>
<keyword evidence="3" id="KW-1185">Reference proteome</keyword>
<dbReference type="Proteomes" id="UP000594262">
    <property type="component" value="Unplaced"/>
</dbReference>
<dbReference type="AlphaFoldDB" id="A0A7M5VGF9"/>
<evidence type="ECO:0000259" key="1">
    <source>
        <dbReference type="Pfam" id="PF00188"/>
    </source>
</evidence>
<dbReference type="SUPFAM" id="SSF55797">
    <property type="entry name" value="PR-1-like"/>
    <property type="match status" value="1"/>
</dbReference>
<evidence type="ECO:0000313" key="3">
    <source>
        <dbReference type="Proteomes" id="UP000594262"/>
    </source>
</evidence>
<evidence type="ECO:0000313" key="2">
    <source>
        <dbReference type="EnsemblMetazoa" id="CLYHEMP010769.1"/>
    </source>
</evidence>
<organism evidence="2 3">
    <name type="scientific">Clytia hemisphaerica</name>
    <dbReference type="NCBI Taxonomy" id="252671"/>
    <lineage>
        <taxon>Eukaryota</taxon>
        <taxon>Metazoa</taxon>
        <taxon>Cnidaria</taxon>
        <taxon>Hydrozoa</taxon>
        <taxon>Hydroidolina</taxon>
        <taxon>Leptothecata</taxon>
        <taxon>Obeliida</taxon>
        <taxon>Clytiidae</taxon>
        <taxon>Clytia</taxon>
    </lineage>
</organism>
<proteinExistence type="predicted"/>